<dbReference type="PANTHER" id="PTHR42929">
    <property type="entry name" value="INNER MEMBRANE ABC TRANSPORTER PERMEASE PROTEIN YDCU-RELATED-RELATED"/>
    <property type="match status" value="1"/>
</dbReference>
<evidence type="ECO:0000256" key="5">
    <source>
        <dbReference type="ARBA" id="ARBA00022692"/>
    </source>
</evidence>
<proteinExistence type="inferred from homology"/>
<keyword evidence="4" id="KW-1003">Cell membrane</keyword>
<feature type="transmembrane region" description="Helical" evidence="8">
    <location>
        <begin position="102"/>
        <end position="120"/>
    </location>
</feature>
<dbReference type="RefSeq" id="WP_085463855.1">
    <property type="nucleotide sequence ID" value="NZ_FXBL01000004.1"/>
</dbReference>
<evidence type="ECO:0000256" key="2">
    <source>
        <dbReference type="ARBA" id="ARBA00007069"/>
    </source>
</evidence>
<feature type="domain" description="ABC transmembrane type-1" evidence="9">
    <location>
        <begin position="71"/>
        <end position="277"/>
    </location>
</feature>
<keyword evidence="3 8" id="KW-0813">Transport</keyword>
<dbReference type="PROSITE" id="PS50928">
    <property type="entry name" value="ABC_TM1"/>
    <property type="match status" value="1"/>
</dbReference>
<comment type="subcellular location">
    <subcellularLocation>
        <location evidence="1 8">Cell membrane</location>
        <topology evidence="1 8">Multi-pass membrane protein</topology>
    </subcellularLocation>
</comment>
<keyword evidence="11" id="KW-1185">Reference proteome</keyword>
<evidence type="ECO:0000256" key="8">
    <source>
        <dbReference type="RuleBase" id="RU363032"/>
    </source>
</evidence>
<dbReference type="InterPro" id="IPR000515">
    <property type="entry name" value="MetI-like"/>
</dbReference>
<keyword evidence="7 8" id="KW-0472">Membrane</keyword>
<dbReference type="Proteomes" id="UP000193083">
    <property type="component" value="Unassembled WGS sequence"/>
</dbReference>
<dbReference type="OrthoDB" id="9807047at2"/>
<sequence>MTREQGKGGNVFGTALMTPIGILYLFFLIIPIGFFLSLSFLTYSAEEMYVARPTLENYGRLVLDGYYRGIIFDTIRVSLIVTLITLVLGYVLALFLSRMKSAWRGIMMFLIIAPLMTGVIVRTYGWIVLLGTDGLVNMLLVGSGIVERPLQMLNNERTAIVALVHIMLPYMVFPIFSSLVAQDPHLVPAAGTLGARPLRTFLEITLPLSRPGIVMASVIVFTMTSGSIVTVDLLAGRDLTIMGQVIYQLIMSTFNWPLAAAVAALLVLCQFALISYYFRKTRRGY</sequence>
<feature type="transmembrane region" description="Helical" evidence="8">
    <location>
        <begin position="158"/>
        <end position="176"/>
    </location>
</feature>
<evidence type="ECO:0000256" key="3">
    <source>
        <dbReference type="ARBA" id="ARBA00022448"/>
    </source>
</evidence>
<evidence type="ECO:0000256" key="1">
    <source>
        <dbReference type="ARBA" id="ARBA00004651"/>
    </source>
</evidence>
<evidence type="ECO:0000313" key="10">
    <source>
        <dbReference type="EMBL" id="SMH36628.1"/>
    </source>
</evidence>
<keyword evidence="6 8" id="KW-1133">Transmembrane helix</keyword>
<dbReference type="AlphaFoldDB" id="A0A1X7NFY7"/>
<name>A0A1X7NFY7_9HYPH</name>
<dbReference type="EMBL" id="FXBL01000004">
    <property type="protein sequence ID" value="SMH36628.1"/>
    <property type="molecule type" value="Genomic_DNA"/>
</dbReference>
<feature type="transmembrane region" description="Helical" evidence="8">
    <location>
        <begin position="256"/>
        <end position="278"/>
    </location>
</feature>
<reference evidence="10 11" key="1">
    <citation type="submission" date="2017-04" db="EMBL/GenBank/DDBJ databases">
        <authorList>
            <person name="Afonso C.L."/>
            <person name="Miller P.J."/>
            <person name="Scott M.A."/>
            <person name="Spackman E."/>
            <person name="Goraichik I."/>
            <person name="Dimitrov K.M."/>
            <person name="Suarez D.L."/>
            <person name="Swayne D.E."/>
        </authorList>
    </citation>
    <scope>NUCLEOTIDE SEQUENCE [LARGE SCALE GENOMIC DNA]</scope>
    <source>
        <strain evidence="10 11">B5P</strain>
    </source>
</reference>
<evidence type="ECO:0000259" key="9">
    <source>
        <dbReference type="PROSITE" id="PS50928"/>
    </source>
</evidence>
<feature type="transmembrane region" description="Helical" evidence="8">
    <location>
        <begin position="21"/>
        <end position="45"/>
    </location>
</feature>
<dbReference type="PANTHER" id="PTHR42929:SF5">
    <property type="entry name" value="ABC TRANSPORTER PERMEASE PROTEIN"/>
    <property type="match status" value="1"/>
</dbReference>
<evidence type="ECO:0000256" key="4">
    <source>
        <dbReference type="ARBA" id="ARBA00022475"/>
    </source>
</evidence>
<dbReference type="GO" id="GO:0005886">
    <property type="term" value="C:plasma membrane"/>
    <property type="evidence" value="ECO:0007669"/>
    <property type="project" value="UniProtKB-SubCell"/>
</dbReference>
<dbReference type="Pfam" id="PF00528">
    <property type="entry name" value="BPD_transp_1"/>
    <property type="match status" value="1"/>
</dbReference>
<feature type="transmembrane region" description="Helical" evidence="8">
    <location>
        <begin position="213"/>
        <end position="235"/>
    </location>
</feature>
<organism evidence="10 11">
    <name type="scientific">Mesorhizobium australicum</name>
    <dbReference type="NCBI Taxonomy" id="536018"/>
    <lineage>
        <taxon>Bacteria</taxon>
        <taxon>Pseudomonadati</taxon>
        <taxon>Pseudomonadota</taxon>
        <taxon>Alphaproteobacteria</taxon>
        <taxon>Hyphomicrobiales</taxon>
        <taxon>Phyllobacteriaceae</taxon>
        <taxon>Mesorhizobium</taxon>
    </lineage>
</organism>
<protein>
    <submittedName>
        <fullName evidence="10">Spermidine/putrescine transport system permease protein</fullName>
    </submittedName>
</protein>
<dbReference type="Gene3D" id="1.10.3720.10">
    <property type="entry name" value="MetI-like"/>
    <property type="match status" value="1"/>
</dbReference>
<gene>
    <name evidence="10" type="ORF">SAMN02982922_1801</name>
</gene>
<feature type="transmembrane region" description="Helical" evidence="8">
    <location>
        <begin position="126"/>
        <end position="146"/>
    </location>
</feature>
<evidence type="ECO:0000313" key="11">
    <source>
        <dbReference type="Proteomes" id="UP000193083"/>
    </source>
</evidence>
<comment type="similarity">
    <text evidence="2">Belongs to the binding-protein-dependent transport system permease family. CysTW subfamily.</text>
</comment>
<dbReference type="InterPro" id="IPR035906">
    <property type="entry name" value="MetI-like_sf"/>
</dbReference>
<dbReference type="CDD" id="cd06261">
    <property type="entry name" value="TM_PBP2"/>
    <property type="match status" value="1"/>
</dbReference>
<accession>A0A1X7NFY7</accession>
<keyword evidence="5 8" id="KW-0812">Transmembrane</keyword>
<evidence type="ECO:0000256" key="6">
    <source>
        <dbReference type="ARBA" id="ARBA00022989"/>
    </source>
</evidence>
<feature type="transmembrane region" description="Helical" evidence="8">
    <location>
        <begin position="65"/>
        <end position="95"/>
    </location>
</feature>
<dbReference type="GO" id="GO:0055085">
    <property type="term" value="P:transmembrane transport"/>
    <property type="evidence" value="ECO:0007669"/>
    <property type="project" value="InterPro"/>
</dbReference>
<dbReference type="SUPFAM" id="SSF161098">
    <property type="entry name" value="MetI-like"/>
    <property type="match status" value="1"/>
</dbReference>
<evidence type="ECO:0000256" key="7">
    <source>
        <dbReference type="ARBA" id="ARBA00023136"/>
    </source>
</evidence>